<reference evidence="7 8" key="1">
    <citation type="submission" date="2013-09" db="EMBL/GenBank/DDBJ databases">
        <authorList>
            <person name="Zeng Z."/>
            <person name="Chen C."/>
        </authorList>
    </citation>
    <scope>NUCLEOTIDE SEQUENCE [LARGE SCALE GENOMIC DNA]</scope>
    <source>
        <strain evidence="7 8">F44-8</strain>
    </source>
</reference>
<dbReference type="STRING" id="1406840.Q763_07785"/>
<dbReference type="SUPFAM" id="SSF52540">
    <property type="entry name" value="P-loop containing nucleoside triphosphate hydrolases"/>
    <property type="match status" value="1"/>
</dbReference>
<organism evidence="7 8">
    <name type="scientific">Flavobacterium beibuense F44-8</name>
    <dbReference type="NCBI Taxonomy" id="1406840"/>
    <lineage>
        <taxon>Bacteria</taxon>
        <taxon>Pseudomonadati</taxon>
        <taxon>Bacteroidota</taxon>
        <taxon>Flavobacteriia</taxon>
        <taxon>Flavobacteriales</taxon>
        <taxon>Flavobacteriaceae</taxon>
        <taxon>Flavobacterium</taxon>
    </lineage>
</organism>
<dbReference type="RefSeq" id="WP_035132847.1">
    <property type="nucleotide sequence ID" value="NZ_JRLV01000007.1"/>
</dbReference>
<comment type="catalytic activity">
    <reaction evidence="5">
        <text>3'-dephospho-CoA + ATP = ADP + CoA + H(+)</text>
        <dbReference type="Rhea" id="RHEA:18245"/>
        <dbReference type="ChEBI" id="CHEBI:15378"/>
        <dbReference type="ChEBI" id="CHEBI:30616"/>
        <dbReference type="ChEBI" id="CHEBI:57287"/>
        <dbReference type="ChEBI" id="CHEBI:57328"/>
        <dbReference type="ChEBI" id="CHEBI:456216"/>
        <dbReference type="EC" id="2.7.1.24"/>
    </reaction>
</comment>
<dbReference type="CDD" id="cd02022">
    <property type="entry name" value="DPCK"/>
    <property type="match status" value="1"/>
</dbReference>
<dbReference type="Proteomes" id="UP000030129">
    <property type="component" value="Unassembled WGS sequence"/>
</dbReference>
<dbReference type="PROSITE" id="PS51219">
    <property type="entry name" value="DPCK"/>
    <property type="match status" value="1"/>
</dbReference>
<evidence type="ECO:0000256" key="3">
    <source>
        <dbReference type="ARBA" id="ARBA00022840"/>
    </source>
</evidence>
<keyword evidence="3 5" id="KW-0067">ATP-binding</keyword>
<comment type="pathway">
    <text evidence="5">Cofactor biosynthesis; coenzyme A biosynthesis; CoA from (R)-pantothenate: step 5/5.</text>
</comment>
<comment type="subcellular location">
    <subcellularLocation>
        <location evidence="5">Cytoplasm</location>
    </subcellularLocation>
</comment>
<dbReference type="UniPathway" id="UPA00241">
    <property type="reaction ID" value="UER00356"/>
</dbReference>
<gene>
    <name evidence="5" type="primary">coaE</name>
    <name evidence="7" type="ORF">Q763_07785</name>
</gene>
<dbReference type="HAMAP" id="MF_00376">
    <property type="entry name" value="Dephospho_CoA_kinase"/>
    <property type="match status" value="1"/>
</dbReference>
<dbReference type="EC" id="2.7.1.24" evidence="5 6"/>
<comment type="similarity">
    <text evidence="1 5">Belongs to the CoaE family.</text>
</comment>
<evidence type="ECO:0000256" key="2">
    <source>
        <dbReference type="ARBA" id="ARBA00022741"/>
    </source>
</evidence>
<dbReference type="InterPro" id="IPR001977">
    <property type="entry name" value="Depp_CoAkinase"/>
</dbReference>
<keyword evidence="5" id="KW-0808">Transferase</keyword>
<name>A0A0A2LQN0_9FLAO</name>
<dbReference type="InterPro" id="IPR027417">
    <property type="entry name" value="P-loop_NTPase"/>
</dbReference>
<accession>A0A0A2LQN0</accession>
<sequence>MGTKIIGLTGGIGSGKSTMANYFASLGVPVYIADEEAKKILFLPVAVAEVKEVFGETVFTDGLPDKAKLAGVVFNNPEKLTLLNRIIHPKVKEHFLEWVKMHNSQNFVIKEAAILFESGSYKDCDKVILVTAPKDLRIKRVMQRDNVTEEQVLNRMSNQWDEEKKAALSDYIIHNIDRDIAKNEAHKIFSELNKM</sequence>
<dbReference type="EMBL" id="JRLV01000007">
    <property type="protein sequence ID" value="KGO81538.1"/>
    <property type="molecule type" value="Genomic_DNA"/>
</dbReference>
<keyword evidence="8" id="KW-1185">Reference proteome</keyword>
<keyword evidence="2 5" id="KW-0547">Nucleotide-binding</keyword>
<dbReference type="Pfam" id="PF01121">
    <property type="entry name" value="CoaE"/>
    <property type="match status" value="1"/>
</dbReference>
<dbReference type="eggNOG" id="COG0237">
    <property type="taxonomic scope" value="Bacteria"/>
</dbReference>
<dbReference type="PANTHER" id="PTHR10695:SF46">
    <property type="entry name" value="BIFUNCTIONAL COENZYME A SYNTHASE-RELATED"/>
    <property type="match status" value="1"/>
</dbReference>
<keyword evidence="5" id="KW-0963">Cytoplasm</keyword>
<comment type="caution">
    <text evidence="7">The sequence shown here is derived from an EMBL/GenBank/DDBJ whole genome shotgun (WGS) entry which is preliminary data.</text>
</comment>
<dbReference type="Gene3D" id="3.40.50.300">
    <property type="entry name" value="P-loop containing nucleotide triphosphate hydrolases"/>
    <property type="match status" value="1"/>
</dbReference>
<dbReference type="NCBIfam" id="TIGR00152">
    <property type="entry name" value="dephospho-CoA kinase"/>
    <property type="match status" value="1"/>
</dbReference>
<dbReference type="PANTHER" id="PTHR10695">
    <property type="entry name" value="DEPHOSPHO-COA KINASE-RELATED"/>
    <property type="match status" value="1"/>
</dbReference>
<feature type="binding site" evidence="5">
    <location>
        <begin position="13"/>
        <end position="18"/>
    </location>
    <ligand>
        <name>ATP</name>
        <dbReference type="ChEBI" id="CHEBI:30616"/>
    </ligand>
</feature>
<keyword evidence="4 5" id="KW-0173">Coenzyme A biosynthesis</keyword>
<dbReference type="AlphaFoldDB" id="A0A0A2LQN0"/>
<keyword evidence="5 7" id="KW-0418">Kinase</keyword>
<proteinExistence type="inferred from homology"/>
<dbReference type="GO" id="GO:0005737">
    <property type="term" value="C:cytoplasm"/>
    <property type="evidence" value="ECO:0007669"/>
    <property type="project" value="UniProtKB-SubCell"/>
</dbReference>
<comment type="function">
    <text evidence="5">Catalyzes the phosphorylation of the 3'-hydroxyl group of dephosphocoenzyme A to form coenzyme A.</text>
</comment>
<dbReference type="GO" id="GO:0015937">
    <property type="term" value="P:coenzyme A biosynthetic process"/>
    <property type="evidence" value="ECO:0007669"/>
    <property type="project" value="UniProtKB-UniRule"/>
</dbReference>
<evidence type="ECO:0000313" key="8">
    <source>
        <dbReference type="Proteomes" id="UP000030129"/>
    </source>
</evidence>
<dbReference type="GO" id="GO:0004140">
    <property type="term" value="F:dephospho-CoA kinase activity"/>
    <property type="evidence" value="ECO:0007669"/>
    <property type="project" value="UniProtKB-UniRule"/>
</dbReference>
<evidence type="ECO:0000256" key="5">
    <source>
        <dbReference type="HAMAP-Rule" id="MF_00376"/>
    </source>
</evidence>
<evidence type="ECO:0000256" key="4">
    <source>
        <dbReference type="ARBA" id="ARBA00022993"/>
    </source>
</evidence>
<protein>
    <recommendedName>
        <fullName evidence="5 6">Dephospho-CoA kinase</fullName>
        <ecNumber evidence="5 6">2.7.1.24</ecNumber>
    </recommendedName>
    <alternativeName>
        <fullName evidence="5">Dephosphocoenzyme A kinase</fullName>
    </alternativeName>
</protein>
<dbReference type="GO" id="GO:0005524">
    <property type="term" value="F:ATP binding"/>
    <property type="evidence" value="ECO:0007669"/>
    <property type="project" value="UniProtKB-UniRule"/>
</dbReference>
<evidence type="ECO:0000313" key="7">
    <source>
        <dbReference type="EMBL" id="KGO81538.1"/>
    </source>
</evidence>
<evidence type="ECO:0000256" key="6">
    <source>
        <dbReference type="NCBIfam" id="TIGR00152"/>
    </source>
</evidence>
<evidence type="ECO:0000256" key="1">
    <source>
        <dbReference type="ARBA" id="ARBA00009018"/>
    </source>
</evidence>